<comment type="catalytic activity">
    <reaction evidence="6">
        <text>guanosine(2251) in 23S rRNA + S-adenosyl-L-methionine = 2'-O-methylguanosine(2251) in 23S rRNA + S-adenosyl-L-homocysteine + H(+)</text>
        <dbReference type="Rhea" id="RHEA:24140"/>
        <dbReference type="Rhea" id="RHEA-COMP:10239"/>
        <dbReference type="Rhea" id="RHEA-COMP:10241"/>
        <dbReference type="ChEBI" id="CHEBI:15378"/>
        <dbReference type="ChEBI" id="CHEBI:57856"/>
        <dbReference type="ChEBI" id="CHEBI:59789"/>
        <dbReference type="ChEBI" id="CHEBI:74269"/>
        <dbReference type="ChEBI" id="CHEBI:74445"/>
        <dbReference type="EC" id="2.1.1.185"/>
    </reaction>
</comment>
<dbReference type="SUPFAM" id="SSF55315">
    <property type="entry name" value="L30e-like"/>
    <property type="match status" value="1"/>
</dbReference>
<comment type="function">
    <text evidence="6">Specifically methylates the ribose of guanosine 2251 in 23S rRNA.</text>
</comment>
<dbReference type="CDD" id="cd18103">
    <property type="entry name" value="SpoU-like_RlmB"/>
    <property type="match status" value="1"/>
</dbReference>
<dbReference type="GO" id="GO:0070039">
    <property type="term" value="F:rRNA (guanosine-2'-O-)-methyltransferase activity"/>
    <property type="evidence" value="ECO:0007669"/>
    <property type="project" value="UniProtKB-UniRule"/>
</dbReference>
<dbReference type="InterPro" id="IPR029028">
    <property type="entry name" value="Alpha/beta_knot_MTases"/>
</dbReference>
<evidence type="ECO:0000259" key="8">
    <source>
        <dbReference type="SMART" id="SM00967"/>
    </source>
</evidence>
<dbReference type="SMART" id="SM00967">
    <property type="entry name" value="SpoU_sub_bind"/>
    <property type="match status" value="1"/>
</dbReference>
<dbReference type="InterPro" id="IPR029064">
    <property type="entry name" value="Ribosomal_eL30-like_sf"/>
</dbReference>
<dbReference type="PANTHER" id="PTHR46429:SF1">
    <property type="entry name" value="23S RRNA (GUANOSINE-2'-O-)-METHYLTRANSFERASE RLMB"/>
    <property type="match status" value="1"/>
</dbReference>
<dbReference type="FunFam" id="3.40.1280.10:FF:000008">
    <property type="entry name" value="Group 3 RNA methyltransferase TrmH"/>
    <property type="match status" value="1"/>
</dbReference>
<keyword evidence="1 6" id="KW-0963">Cytoplasm</keyword>
<dbReference type="InterPro" id="IPR001537">
    <property type="entry name" value="SpoU_MeTrfase"/>
</dbReference>
<dbReference type="Proteomes" id="UP000323522">
    <property type="component" value="Chromosome"/>
</dbReference>
<keyword evidence="5 6" id="KW-0949">S-adenosyl-L-methionine</keyword>
<dbReference type="EC" id="2.1.1.185" evidence="6"/>
<feature type="binding site" evidence="6">
    <location>
        <position position="225"/>
    </location>
    <ligand>
        <name>S-adenosyl-L-methionine</name>
        <dbReference type="ChEBI" id="CHEBI:59789"/>
    </ligand>
</feature>
<sequence length="274" mass="29291">MSRSLLFGFHAIQVRLKTAPDTIREIHFDPTRRDGRMRQFLDRAREAGRNLVESDAKRIDKLVGNPRHQGVMAFVSPLPVTHSIDDHLDGVEGPPLLLLLDGVTDPHNLGACLRVADGVGAHGVIVPRDHAVGINATVAKVASGASETVPYFMVTNLARTMLELKERDILIVGTSDAATDSIHDLDLSGPVAFVLGAEDRGIRDLTSKTCDRLVRIPMMGAVESLNVSVASAVCLYEALRQRLKAGTATLPAAADTPASADISTEAPTEAPKAD</sequence>
<dbReference type="InterPro" id="IPR004441">
    <property type="entry name" value="rRNA_MeTrfase_TrmH"/>
</dbReference>
<evidence type="ECO:0000313" key="12">
    <source>
        <dbReference type="Proteomes" id="UP001549111"/>
    </source>
</evidence>
<dbReference type="GO" id="GO:0003723">
    <property type="term" value="F:RNA binding"/>
    <property type="evidence" value="ECO:0007669"/>
    <property type="project" value="InterPro"/>
</dbReference>
<evidence type="ECO:0000256" key="1">
    <source>
        <dbReference type="ARBA" id="ARBA00022490"/>
    </source>
</evidence>
<dbReference type="AlphaFoldDB" id="A0A5C1Q048"/>
<dbReference type="Pfam" id="PF00588">
    <property type="entry name" value="SpoU_methylase"/>
    <property type="match status" value="1"/>
</dbReference>
<accession>A0A5C1Q048</accession>
<gene>
    <name evidence="6 10" type="primary">rlmB</name>
    <name evidence="9" type="ORF">ABIC99_001191</name>
    <name evidence="10" type="ORF">EWH46_08700</name>
</gene>
<feature type="binding site" evidence="6">
    <location>
        <position position="216"/>
    </location>
    <ligand>
        <name>S-adenosyl-L-methionine</name>
        <dbReference type="ChEBI" id="CHEBI:59789"/>
    </ligand>
</feature>
<dbReference type="EMBL" id="JBEPLS010000003">
    <property type="protein sequence ID" value="MET3603407.1"/>
    <property type="molecule type" value="Genomic_DNA"/>
</dbReference>
<dbReference type="KEGG" id="snn:EWH46_08700"/>
<dbReference type="SUPFAM" id="SSF75217">
    <property type="entry name" value="alpha/beta knot"/>
    <property type="match status" value="1"/>
</dbReference>
<dbReference type="InterPro" id="IPR029026">
    <property type="entry name" value="tRNA_m1G_MTases_N"/>
</dbReference>
<dbReference type="PANTHER" id="PTHR46429">
    <property type="entry name" value="23S RRNA (GUANOSINE-2'-O-)-METHYLTRANSFERASE RLMB"/>
    <property type="match status" value="1"/>
</dbReference>
<name>A0A5C1Q048_9BURK</name>
<reference evidence="10 11" key="1">
    <citation type="submission" date="2019-02" db="EMBL/GenBank/DDBJ databases">
        <title>Complete Genome Sequence and Methylome Analysis of Sphaerotilus natans subsp. sulfidivorans D-507.</title>
        <authorList>
            <person name="Fomenkov A."/>
            <person name="Gridneva E."/>
            <person name="Smolyakov D."/>
            <person name="Dubinina G."/>
            <person name="Vincze T."/>
            <person name="Grabovich M."/>
            <person name="Roberts R.J."/>
        </authorList>
    </citation>
    <scope>NUCLEOTIDE SEQUENCE [LARGE SCALE GENOMIC DNA]</scope>
    <source>
        <strain evidence="10 11">D-507</strain>
    </source>
</reference>
<evidence type="ECO:0000313" key="11">
    <source>
        <dbReference type="Proteomes" id="UP000323522"/>
    </source>
</evidence>
<dbReference type="InterPro" id="IPR024915">
    <property type="entry name" value="23S_rRNA_MeTrfase_RlmB"/>
</dbReference>
<keyword evidence="2 6" id="KW-0698">rRNA processing</keyword>
<feature type="domain" description="RNA 2-O ribose methyltransferase substrate binding" evidence="8">
    <location>
        <begin position="5"/>
        <end position="81"/>
    </location>
</feature>
<evidence type="ECO:0000313" key="9">
    <source>
        <dbReference type="EMBL" id="MET3603407.1"/>
    </source>
</evidence>
<keyword evidence="12" id="KW-1185">Reference proteome</keyword>
<protein>
    <recommendedName>
        <fullName evidence="6">23S rRNA (guanosine-2'-O-)-methyltransferase RlmB</fullName>
        <ecNumber evidence="6">2.1.1.185</ecNumber>
    </recommendedName>
    <alternativeName>
        <fullName evidence="6">23S rRNA (guanosine2251 2'-O)-methyltransferase</fullName>
    </alternativeName>
    <alternativeName>
        <fullName evidence="6">23S rRNA Gm2251 2'-O-methyltransferase</fullName>
    </alternativeName>
</protein>
<evidence type="ECO:0000256" key="5">
    <source>
        <dbReference type="ARBA" id="ARBA00022691"/>
    </source>
</evidence>
<dbReference type="NCBIfam" id="TIGR00186">
    <property type="entry name" value="rRNA_methyl_3"/>
    <property type="match status" value="1"/>
</dbReference>
<dbReference type="Gene3D" id="3.40.1280.10">
    <property type="match status" value="1"/>
</dbReference>
<dbReference type="HAMAP" id="MF_01887">
    <property type="entry name" value="23SrRNA_methyltr_B"/>
    <property type="match status" value="1"/>
</dbReference>
<dbReference type="Proteomes" id="UP001549111">
    <property type="component" value="Unassembled WGS sequence"/>
</dbReference>
<organism evidence="10 11">
    <name type="scientific">Sphaerotilus sulfidivorans</name>
    <dbReference type="NCBI Taxonomy" id="639200"/>
    <lineage>
        <taxon>Bacteria</taxon>
        <taxon>Pseudomonadati</taxon>
        <taxon>Pseudomonadota</taxon>
        <taxon>Betaproteobacteria</taxon>
        <taxon>Burkholderiales</taxon>
        <taxon>Sphaerotilaceae</taxon>
        <taxon>Sphaerotilus</taxon>
    </lineage>
</organism>
<evidence type="ECO:0000256" key="3">
    <source>
        <dbReference type="ARBA" id="ARBA00022603"/>
    </source>
</evidence>
<proteinExistence type="inferred from homology"/>
<keyword evidence="3 6" id="KW-0489">Methyltransferase</keyword>
<feature type="binding site" evidence="6">
    <location>
        <position position="196"/>
    </location>
    <ligand>
        <name>S-adenosyl-L-methionine</name>
        <dbReference type="ChEBI" id="CHEBI:59789"/>
    </ligand>
</feature>
<dbReference type="Pfam" id="PF08032">
    <property type="entry name" value="SpoU_sub_bind"/>
    <property type="match status" value="1"/>
</dbReference>
<reference evidence="9 12" key="2">
    <citation type="submission" date="2024-06" db="EMBL/GenBank/DDBJ databases">
        <title>Genomic Encyclopedia of Type Strains, Phase IV (KMG-IV): sequencing the most valuable type-strain genomes for metagenomic binning, comparative biology and taxonomic classification.</title>
        <authorList>
            <person name="Goeker M."/>
        </authorList>
    </citation>
    <scope>NUCLEOTIDE SEQUENCE [LARGE SCALE GENOMIC DNA]</scope>
    <source>
        <strain evidence="9 12">D-501</strain>
    </source>
</reference>
<evidence type="ECO:0000256" key="7">
    <source>
        <dbReference type="SAM" id="MobiDB-lite"/>
    </source>
</evidence>
<feature type="compositionally biased region" description="Low complexity" evidence="7">
    <location>
        <begin position="254"/>
        <end position="264"/>
    </location>
</feature>
<evidence type="ECO:0000256" key="6">
    <source>
        <dbReference type="HAMAP-Rule" id="MF_01887"/>
    </source>
</evidence>
<comment type="similarity">
    <text evidence="6">Belongs to the class IV-like SAM-binding methyltransferase superfamily. RNA methyltransferase TrmH family. RlmB subfamily.</text>
</comment>
<feature type="region of interest" description="Disordered" evidence="7">
    <location>
        <begin position="254"/>
        <end position="274"/>
    </location>
</feature>
<dbReference type="InterPro" id="IPR013123">
    <property type="entry name" value="SpoU_subst-bd"/>
</dbReference>
<evidence type="ECO:0000256" key="4">
    <source>
        <dbReference type="ARBA" id="ARBA00022679"/>
    </source>
</evidence>
<dbReference type="RefSeq" id="WP_149503563.1">
    <property type="nucleotide sequence ID" value="NZ_CP035708.1"/>
</dbReference>
<dbReference type="EMBL" id="CP035708">
    <property type="protein sequence ID" value="QEN00848.1"/>
    <property type="molecule type" value="Genomic_DNA"/>
</dbReference>
<keyword evidence="4 6" id="KW-0808">Transferase</keyword>
<dbReference type="OrthoDB" id="9785673at2"/>
<comment type="subcellular location">
    <subcellularLocation>
        <location evidence="6">Cytoplasm</location>
    </subcellularLocation>
</comment>
<dbReference type="Gene3D" id="3.30.1330.30">
    <property type="match status" value="1"/>
</dbReference>
<evidence type="ECO:0000256" key="2">
    <source>
        <dbReference type="ARBA" id="ARBA00022552"/>
    </source>
</evidence>
<dbReference type="GO" id="GO:0005829">
    <property type="term" value="C:cytosol"/>
    <property type="evidence" value="ECO:0007669"/>
    <property type="project" value="TreeGrafter"/>
</dbReference>
<evidence type="ECO:0000313" key="10">
    <source>
        <dbReference type="EMBL" id="QEN00848.1"/>
    </source>
</evidence>